<dbReference type="PANTHER" id="PTHR47473">
    <property type="entry name" value="BTA1P"/>
    <property type="match status" value="1"/>
</dbReference>
<dbReference type="OrthoDB" id="1522784at2"/>
<dbReference type="Proteomes" id="UP000215214">
    <property type="component" value="Chromosome TJEJU"/>
</dbReference>
<dbReference type="InterPro" id="IPR021829">
    <property type="entry name" value="DUF3419"/>
</dbReference>
<dbReference type="PANTHER" id="PTHR47473:SF1">
    <property type="entry name" value="METHYLTRANSFERASE DOMAIN-CONTAINING PROTEIN"/>
    <property type="match status" value="1"/>
</dbReference>
<dbReference type="EMBL" id="LT899436">
    <property type="protein sequence ID" value="SNR16842.1"/>
    <property type="molecule type" value="Genomic_DNA"/>
</dbReference>
<name>A0A238UCL9_9FLAO</name>
<keyword evidence="2" id="KW-1185">Reference proteome</keyword>
<dbReference type="RefSeq" id="WP_095073682.1">
    <property type="nucleotide sequence ID" value="NZ_LT899436.1"/>
</dbReference>
<evidence type="ECO:0008006" key="3">
    <source>
        <dbReference type="Google" id="ProtNLM"/>
    </source>
</evidence>
<organism evidence="1 2">
    <name type="scientific">Tenacibaculum jejuense</name>
    <dbReference type="NCBI Taxonomy" id="584609"/>
    <lineage>
        <taxon>Bacteria</taxon>
        <taxon>Pseudomonadati</taxon>
        <taxon>Bacteroidota</taxon>
        <taxon>Flavobacteriia</taxon>
        <taxon>Flavobacteriales</taxon>
        <taxon>Flavobacteriaceae</taxon>
        <taxon>Tenacibaculum</taxon>
    </lineage>
</organism>
<gene>
    <name evidence="1" type="ORF">TJEJU_3189</name>
</gene>
<dbReference type="AlphaFoldDB" id="A0A238UCL9"/>
<evidence type="ECO:0000313" key="2">
    <source>
        <dbReference type="Proteomes" id="UP000215214"/>
    </source>
</evidence>
<reference evidence="1 2" key="1">
    <citation type="submission" date="2017-07" db="EMBL/GenBank/DDBJ databases">
        <authorList>
            <person name="Sun Z.S."/>
            <person name="Albrecht U."/>
            <person name="Echele G."/>
            <person name="Lee C.C."/>
        </authorList>
    </citation>
    <scope>NUCLEOTIDE SEQUENCE [LARGE SCALE GENOMIC DNA]</scope>
    <source>
        <strain evidence="2">type strain: KCTC 22618</strain>
    </source>
</reference>
<sequence length="382" mass="45222">MSRLQNWFFHQIHGKKLIYNACWEDPRCDRKLLQLNKNSKLVMITSAGDNLLDYLLDEPTEIHSVDMNFRQNALLELKRTMFQYGDYEALFQFFGEGNFKEAKSYYRKYLRENLPDYAKEYWDEHIHYFQGKGKRNSFYYRGASGALAYLCRKYLYTSKKIRQNLENFMTSNTLKQQESYYTILEEKIFNPFISLLLNNHLTMYLAGVPRAQQALIQESYSGGNVAYIKESFRNVFTQLDIGDNYFYQVYLKGFYTQECCPEYLKQDNFLKLKDQQNNAYSYTTTLSGFLKENPAEYSHYVLLDHQDWLAANNVPALEEEWSLILKNSKPGTRILMRSAAKEIDFFPDFVKDRVDFDKELSDQLHKEDRVGTYASVYLGIVK</sequence>
<dbReference type="KEGG" id="tje:TJEJU_3189"/>
<accession>A0A238UCL9</accession>
<proteinExistence type="predicted"/>
<evidence type="ECO:0000313" key="1">
    <source>
        <dbReference type="EMBL" id="SNR16842.1"/>
    </source>
</evidence>
<dbReference type="Pfam" id="PF11899">
    <property type="entry name" value="DUF3419"/>
    <property type="match status" value="1"/>
</dbReference>
<protein>
    <recommendedName>
        <fullName evidence="3">S-adenosylmethionine:diacylglycerol 3-amino-3-carboxypropyl transferase</fullName>
    </recommendedName>
</protein>